<sequence length="410" mass="43852">MSQQLHDPYAAWRYRNYRLFAIARNLLLFGTQMQSVAIGWELYERTGSALILGGVGLVQVIPVILLILPAGHIADRWNRQRTVFFTDLMLALCSFGLAILSYSHGSIFLFFTCLFLGGVAKAFNNPASNALLPQLIPLEVFSNAATWNSSGFQLAAVLGPALSGALIALQKSATRIYIIDGALIMICMGLIAAIPYSKTVRLSPQTPSFKTLVAGMHFVWHNKVIFAAIALDMFAVLLGGATALLPVFAKDILQVGPTGLGWLRAAPAVGALLMAVSLAHLPPMKRAGIALLWSVVGFGAVMIVFGLSRSFWLSLLMLALSGAFDNISVVIRHTLVQLRTPDELRGRVSAVNSVFISTSNELGSFESGLAAALFGPTLAVVGGGIGTIIVVLIMTLLLPELRRLGALHSV</sequence>
<name>A0A139X2X1_9CYAN</name>
<evidence type="ECO:0000256" key="3">
    <source>
        <dbReference type="ARBA" id="ARBA00022475"/>
    </source>
</evidence>
<feature type="transmembrane region" description="Helical" evidence="7">
    <location>
        <begin position="49"/>
        <end position="68"/>
    </location>
</feature>
<evidence type="ECO:0000259" key="8">
    <source>
        <dbReference type="PROSITE" id="PS50850"/>
    </source>
</evidence>
<dbReference type="CDD" id="cd06173">
    <property type="entry name" value="MFS_MefA_like"/>
    <property type="match status" value="1"/>
</dbReference>
<dbReference type="Gene3D" id="1.20.1250.20">
    <property type="entry name" value="MFS general substrate transporter like domains"/>
    <property type="match status" value="2"/>
</dbReference>
<dbReference type="PROSITE" id="PS50850">
    <property type="entry name" value="MFS"/>
    <property type="match status" value="1"/>
</dbReference>
<dbReference type="OrthoDB" id="9775268at2"/>
<keyword evidence="10" id="KW-1185">Reference proteome</keyword>
<gene>
    <name evidence="9" type="ORF">WA1_33980</name>
</gene>
<dbReference type="EMBL" id="ANNX02000036">
    <property type="protein sequence ID" value="KYC39003.1"/>
    <property type="molecule type" value="Genomic_DNA"/>
</dbReference>
<dbReference type="PANTHER" id="PTHR23513:SF9">
    <property type="entry name" value="ENTEROBACTIN EXPORTER ENTS"/>
    <property type="match status" value="1"/>
</dbReference>
<keyword evidence="3" id="KW-1003">Cell membrane</keyword>
<feature type="transmembrane region" description="Helical" evidence="7">
    <location>
        <begin position="287"/>
        <end position="305"/>
    </location>
</feature>
<dbReference type="STRING" id="128403.WA1_33980"/>
<reference evidence="9 10" key="1">
    <citation type="journal article" date="2013" name="Genome Biol. Evol.">
        <title>Genomes of Stigonematalean cyanobacteria (subsection V) and the evolution of oxygenic photosynthesis from prokaryotes to plastids.</title>
        <authorList>
            <person name="Dagan T."/>
            <person name="Roettger M."/>
            <person name="Stucken K."/>
            <person name="Landan G."/>
            <person name="Koch R."/>
            <person name="Major P."/>
            <person name="Gould S.B."/>
            <person name="Goremykin V.V."/>
            <person name="Rippka R."/>
            <person name="Tandeau de Marsac N."/>
            <person name="Gugger M."/>
            <person name="Lockhart P.J."/>
            <person name="Allen J.F."/>
            <person name="Brune I."/>
            <person name="Maus I."/>
            <person name="Puhler A."/>
            <person name="Martin W.F."/>
        </authorList>
    </citation>
    <scope>NUCLEOTIDE SEQUENCE [LARGE SCALE GENOMIC DNA]</scope>
    <source>
        <strain evidence="9 10">PCC 7110</strain>
    </source>
</reference>
<comment type="caution">
    <text evidence="9">The sequence shown here is derived from an EMBL/GenBank/DDBJ whole genome shotgun (WGS) entry which is preliminary data.</text>
</comment>
<feature type="domain" description="Major facilitator superfamily (MFS) profile" evidence="8">
    <location>
        <begin position="223"/>
        <end position="410"/>
    </location>
</feature>
<dbReference type="GO" id="GO:0022857">
    <property type="term" value="F:transmembrane transporter activity"/>
    <property type="evidence" value="ECO:0007669"/>
    <property type="project" value="InterPro"/>
</dbReference>
<dbReference type="PANTHER" id="PTHR23513">
    <property type="entry name" value="INTEGRAL MEMBRANE EFFLUX PROTEIN-RELATED"/>
    <property type="match status" value="1"/>
</dbReference>
<feature type="transmembrane region" description="Helical" evidence="7">
    <location>
        <begin position="176"/>
        <end position="196"/>
    </location>
</feature>
<evidence type="ECO:0000256" key="2">
    <source>
        <dbReference type="ARBA" id="ARBA00022448"/>
    </source>
</evidence>
<dbReference type="InterPro" id="IPR010290">
    <property type="entry name" value="TM_effector"/>
</dbReference>
<dbReference type="SUPFAM" id="SSF103473">
    <property type="entry name" value="MFS general substrate transporter"/>
    <property type="match status" value="1"/>
</dbReference>
<evidence type="ECO:0000256" key="5">
    <source>
        <dbReference type="ARBA" id="ARBA00022989"/>
    </source>
</evidence>
<feature type="transmembrane region" description="Helical" evidence="7">
    <location>
        <begin position="21"/>
        <end position="43"/>
    </location>
</feature>
<feature type="transmembrane region" description="Helical" evidence="7">
    <location>
        <begin position="312"/>
        <end position="331"/>
    </location>
</feature>
<evidence type="ECO:0000256" key="4">
    <source>
        <dbReference type="ARBA" id="ARBA00022692"/>
    </source>
</evidence>
<feature type="transmembrane region" description="Helical" evidence="7">
    <location>
        <begin position="88"/>
        <end position="117"/>
    </location>
</feature>
<evidence type="ECO:0000256" key="1">
    <source>
        <dbReference type="ARBA" id="ARBA00004651"/>
    </source>
</evidence>
<organism evidence="9 10">
    <name type="scientific">Scytonema hofmannii PCC 7110</name>
    <dbReference type="NCBI Taxonomy" id="128403"/>
    <lineage>
        <taxon>Bacteria</taxon>
        <taxon>Bacillati</taxon>
        <taxon>Cyanobacteriota</taxon>
        <taxon>Cyanophyceae</taxon>
        <taxon>Nostocales</taxon>
        <taxon>Scytonemataceae</taxon>
        <taxon>Scytonema</taxon>
    </lineage>
</organism>
<feature type="transmembrane region" description="Helical" evidence="7">
    <location>
        <begin position="151"/>
        <end position="169"/>
    </location>
</feature>
<dbReference type="GO" id="GO:0005886">
    <property type="term" value="C:plasma membrane"/>
    <property type="evidence" value="ECO:0007669"/>
    <property type="project" value="UniProtKB-SubCell"/>
</dbReference>
<dbReference type="RefSeq" id="WP_017743605.1">
    <property type="nucleotide sequence ID" value="NZ_KQ976354.1"/>
</dbReference>
<feature type="transmembrane region" description="Helical" evidence="7">
    <location>
        <begin position="369"/>
        <end position="398"/>
    </location>
</feature>
<keyword evidence="4 7" id="KW-0812">Transmembrane</keyword>
<evidence type="ECO:0000256" key="7">
    <source>
        <dbReference type="SAM" id="Phobius"/>
    </source>
</evidence>
<protein>
    <submittedName>
        <fullName evidence="9">MFS transporter</fullName>
    </submittedName>
</protein>
<keyword evidence="6 7" id="KW-0472">Membrane</keyword>
<dbReference type="Proteomes" id="UP000076925">
    <property type="component" value="Unassembled WGS sequence"/>
</dbReference>
<evidence type="ECO:0000313" key="10">
    <source>
        <dbReference type="Proteomes" id="UP000076925"/>
    </source>
</evidence>
<evidence type="ECO:0000313" key="9">
    <source>
        <dbReference type="EMBL" id="KYC39003.1"/>
    </source>
</evidence>
<evidence type="ECO:0000256" key="6">
    <source>
        <dbReference type="ARBA" id="ARBA00023136"/>
    </source>
</evidence>
<dbReference type="InterPro" id="IPR020846">
    <property type="entry name" value="MFS_dom"/>
</dbReference>
<dbReference type="AlphaFoldDB" id="A0A139X2X1"/>
<comment type="subcellular location">
    <subcellularLocation>
        <location evidence="1">Cell membrane</location>
        <topology evidence="1">Multi-pass membrane protein</topology>
    </subcellularLocation>
</comment>
<proteinExistence type="predicted"/>
<dbReference type="Pfam" id="PF05977">
    <property type="entry name" value="MFS_3"/>
    <property type="match status" value="1"/>
</dbReference>
<feature type="transmembrane region" description="Helical" evidence="7">
    <location>
        <begin position="261"/>
        <end position="281"/>
    </location>
</feature>
<feature type="transmembrane region" description="Helical" evidence="7">
    <location>
        <begin position="224"/>
        <end position="249"/>
    </location>
</feature>
<keyword evidence="2" id="KW-0813">Transport</keyword>
<accession>A0A139X2X1</accession>
<keyword evidence="5 7" id="KW-1133">Transmembrane helix</keyword>
<dbReference type="InterPro" id="IPR036259">
    <property type="entry name" value="MFS_trans_sf"/>
</dbReference>